<dbReference type="RefSeq" id="WP_013783605.1">
    <property type="nucleotide sequence ID" value="NC_015554.1"/>
</dbReference>
<dbReference type="Gene3D" id="2.120.10.30">
    <property type="entry name" value="TolB, C-terminal domain"/>
    <property type="match status" value="1"/>
</dbReference>
<dbReference type="PROSITE" id="PS51125">
    <property type="entry name" value="NHL"/>
    <property type="match status" value="1"/>
</dbReference>
<dbReference type="SUPFAM" id="SSF63829">
    <property type="entry name" value="Calcium-dependent phosphotriesterase"/>
    <property type="match status" value="1"/>
</dbReference>
<dbReference type="EMBL" id="CP002339">
    <property type="protein sequence ID" value="AEF02665.1"/>
    <property type="molecule type" value="Genomic_DNA"/>
</dbReference>
<name>F5ZB72_ALTNA</name>
<keyword evidence="3" id="KW-0325">Glycoprotein</keyword>
<organism evidence="6 7">
    <name type="scientific">Alteromonas naphthalenivorans</name>
    <dbReference type="NCBI Taxonomy" id="715451"/>
    <lineage>
        <taxon>Bacteria</taxon>
        <taxon>Pseudomonadati</taxon>
        <taxon>Pseudomonadota</taxon>
        <taxon>Gammaproteobacteria</taxon>
        <taxon>Alteromonadales</taxon>
        <taxon>Alteromonadaceae</taxon>
        <taxon>Alteromonas/Salinimonas group</taxon>
        <taxon>Alteromonas</taxon>
    </lineage>
</organism>
<keyword evidence="7" id="KW-1185">Reference proteome</keyword>
<protein>
    <recommendedName>
        <fullName evidence="8">NHL repeat-containing protein</fullName>
    </recommendedName>
</protein>
<proteinExistence type="predicted"/>
<evidence type="ECO:0000256" key="1">
    <source>
        <dbReference type="ARBA" id="ARBA00022729"/>
    </source>
</evidence>
<evidence type="ECO:0000256" key="5">
    <source>
        <dbReference type="SAM" id="SignalP"/>
    </source>
</evidence>
<dbReference type="Pfam" id="PF01436">
    <property type="entry name" value="NHL"/>
    <property type="match status" value="1"/>
</dbReference>
<dbReference type="PANTHER" id="PTHR10680">
    <property type="entry name" value="PEPTIDYL-GLYCINE ALPHA-AMIDATING MONOOXYGENASE"/>
    <property type="match status" value="1"/>
</dbReference>
<evidence type="ECO:0000313" key="7">
    <source>
        <dbReference type="Proteomes" id="UP000000683"/>
    </source>
</evidence>
<evidence type="ECO:0000313" key="6">
    <source>
        <dbReference type="EMBL" id="AEF02665.1"/>
    </source>
</evidence>
<evidence type="ECO:0000256" key="3">
    <source>
        <dbReference type="ARBA" id="ARBA00023180"/>
    </source>
</evidence>
<evidence type="ECO:0000256" key="2">
    <source>
        <dbReference type="ARBA" id="ARBA00022737"/>
    </source>
</evidence>
<feature type="repeat" description="NHL" evidence="4">
    <location>
        <begin position="309"/>
        <end position="334"/>
    </location>
</feature>
<dbReference type="InterPro" id="IPR011042">
    <property type="entry name" value="6-blade_b-propeller_TolB-like"/>
</dbReference>
<accession>F5ZB72</accession>
<dbReference type="InterPro" id="IPR001258">
    <property type="entry name" value="NHL_repeat"/>
</dbReference>
<dbReference type="HOGENOM" id="CLU_037899_0_0_6"/>
<reference evidence="6 7" key="1">
    <citation type="journal article" date="2011" name="J. Bacteriol.">
        <title>Complete genome sequence of the polycyclic aromatic hydrocarbon-degrading bacterium Alteromonas sp. strain SN2.</title>
        <authorList>
            <person name="Jin H.M."/>
            <person name="Jeong H."/>
            <person name="Moon E.J."/>
            <person name="Math R.K."/>
            <person name="Lee K."/>
            <person name="Kim H.J."/>
            <person name="Jeon C.O."/>
            <person name="Oh T.K."/>
            <person name="Kim J.F."/>
        </authorList>
    </citation>
    <scope>NUCLEOTIDE SEQUENCE [LARGE SCALE GENOMIC DNA]</scope>
    <source>
        <strain evidence="7">JCM 17741 / KACC 18427 / KCTC 11700BP / SN2</strain>
    </source>
</reference>
<dbReference type="Proteomes" id="UP000000683">
    <property type="component" value="Chromosome"/>
</dbReference>
<sequence length="440" mass="47571">MLSISLPRAKSFMKITGLCISSVVVSFSVSAASAASAASAEDTKGQTSVKKQALTNSQFHQELPPSSLVNVERYPEANVTHPVPQFNVDASWPTMPKTMIIGQVPGLSVDKNDNVWLLHRPNSLSKLDVGLTNNMGLCCEAAPHVLQFSPQGDLLNAWGGPETSPSINGENQWPATVHGLYVDDENTVWLGGNGDGDHVVLNFTEKGEFIRQFGTRGKTDGNLSKSTLGNPADIFHNTQTNKVFIADGYINKRVTAFNTDANEFDQLWGAYGTAPGGGTREGAFDVSQATANAGATSTQAQNFGDIVHCVTQATDGRIYVCDRRNNRIQVFKADESGTVNFVQDVIVAGETGGLGTASDIAFSPDNKYMYVADMMNGRIWILLHENYQVLGSFGRPGRYPGQFTWLHSVVADSEGNLYTSEVSTGRRVQKFVLTGFETNQ</sequence>
<evidence type="ECO:0008006" key="8">
    <source>
        <dbReference type="Google" id="ProtNLM"/>
    </source>
</evidence>
<feature type="signal peptide" evidence="5">
    <location>
        <begin position="1"/>
        <end position="37"/>
    </location>
</feature>
<keyword evidence="2" id="KW-0677">Repeat</keyword>
<feature type="chain" id="PRO_5003332484" description="NHL repeat-containing protein" evidence="5">
    <location>
        <begin position="38"/>
        <end position="440"/>
    </location>
</feature>
<evidence type="ECO:0000256" key="4">
    <source>
        <dbReference type="PROSITE-ProRule" id="PRU00504"/>
    </source>
</evidence>
<dbReference type="AlphaFoldDB" id="F5ZB72"/>
<dbReference type="eggNOG" id="COG3391">
    <property type="taxonomic scope" value="Bacteria"/>
</dbReference>
<keyword evidence="1 5" id="KW-0732">Signal</keyword>
<dbReference type="KEGG" id="alt:ambt_05605"/>
<gene>
    <name evidence="6" type="ordered locus">ambt_05605</name>
</gene>